<sequence>MTIIDPAPQALPGDGFQLVAVDFPGRCHLEHGELPAWAIPSDHPTERPCRGGDR</sequence>
<keyword evidence="2" id="KW-1185">Reference proteome</keyword>
<gene>
    <name evidence="1" type="ORF">KHQ06_04125</name>
</gene>
<name>A0ABX8CQV8_9NOCA</name>
<accession>A0ABX8CQV8</accession>
<dbReference type="EMBL" id="CP074371">
    <property type="protein sequence ID" value="QVI22297.1"/>
    <property type="molecule type" value="Genomic_DNA"/>
</dbReference>
<evidence type="ECO:0000313" key="2">
    <source>
        <dbReference type="Proteomes" id="UP000683310"/>
    </source>
</evidence>
<reference evidence="1 2" key="1">
    <citation type="submission" date="2021-04" db="EMBL/GenBank/DDBJ databases">
        <title>Nocardia tengchongensis.</title>
        <authorList>
            <person name="Zhuang k."/>
            <person name="Ran Y."/>
            <person name="Li W."/>
        </authorList>
    </citation>
    <scope>NUCLEOTIDE SEQUENCE [LARGE SCALE GENOMIC DNA]</scope>
    <source>
        <strain evidence="1 2">CFH S0057</strain>
    </source>
</reference>
<dbReference type="RefSeq" id="WP_213558380.1">
    <property type="nucleotide sequence ID" value="NZ_JBFAJM010000014.1"/>
</dbReference>
<proteinExistence type="predicted"/>
<protein>
    <submittedName>
        <fullName evidence="1">Uncharacterized protein</fullName>
    </submittedName>
</protein>
<dbReference type="Proteomes" id="UP000683310">
    <property type="component" value="Chromosome"/>
</dbReference>
<organism evidence="1 2">
    <name type="scientific">Nocardia tengchongensis</name>
    <dbReference type="NCBI Taxonomy" id="2055889"/>
    <lineage>
        <taxon>Bacteria</taxon>
        <taxon>Bacillati</taxon>
        <taxon>Actinomycetota</taxon>
        <taxon>Actinomycetes</taxon>
        <taxon>Mycobacteriales</taxon>
        <taxon>Nocardiaceae</taxon>
        <taxon>Nocardia</taxon>
    </lineage>
</organism>
<dbReference type="GeneID" id="300994161"/>
<evidence type="ECO:0000313" key="1">
    <source>
        <dbReference type="EMBL" id="QVI22297.1"/>
    </source>
</evidence>